<dbReference type="GO" id="GO:0003676">
    <property type="term" value="F:nucleic acid binding"/>
    <property type="evidence" value="ECO:0007669"/>
    <property type="project" value="InterPro"/>
</dbReference>
<dbReference type="CDD" id="cd06222">
    <property type="entry name" value="RNase_H_like"/>
    <property type="match status" value="1"/>
</dbReference>
<dbReference type="InterPro" id="IPR002156">
    <property type="entry name" value="RNaseH_domain"/>
</dbReference>
<dbReference type="Proteomes" id="UP000316621">
    <property type="component" value="Chromosome 5"/>
</dbReference>
<dbReference type="Gene3D" id="3.30.420.10">
    <property type="entry name" value="Ribonuclease H-like superfamily/Ribonuclease H"/>
    <property type="match status" value="1"/>
</dbReference>
<evidence type="ECO:0000259" key="2">
    <source>
        <dbReference type="Pfam" id="PF13456"/>
    </source>
</evidence>
<reference evidence="3 4" key="1">
    <citation type="journal article" date="2018" name="Science">
        <title>The opium poppy genome and morphinan production.</title>
        <authorList>
            <person name="Guo L."/>
            <person name="Winzer T."/>
            <person name="Yang X."/>
            <person name="Li Y."/>
            <person name="Ning Z."/>
            <person name="He Z."/>
            <person name="Teodor R."/>
            <person name="Lu Y."/>
            <person name="Bowser T.A."/>
            <person name="Graham I.A."/>
            <person name="Ye K."/>
        </authorList>
    </citation>
    <scope>NUCLEOTIDE SEQUENCE [LARGE SCALE GENOMIC DNA]</scope>
    <source>
        <strain evidence="4">cv. HN1</strain>
        <tissue evidence="3">Leaves</tissue>
    </source>
</reference>
<organism evidence="3 4">
    <name type="scientific">Papaver somniferum</name>
    <name type="common">Opium poppy</name>
    <dbReference type="NCBI Taxonomy" id="3469"/>
    <lineage>
        <taxon>Eukaryota</taxon>
        <taxon>Viridiplantae</taxon>
        <taxon>Streptophyta</taxon>
        <taxon>Embryophyta</taxon>
        <taxon>Tracheophyta</taxon>
        <taxon>Spermatophyta</taxon>
        <taxon>Magnoliopsida</taxon>
        <taxon>Ranunculales</taxon>
        <taxon>Papaveraceae</taxon>
        <taxon>Papaveroideae</taxon>
        <taxon>Papaver</taxon>
    </lineage>
</organism>
<keyword evidence="4" id="KW-1185">Reference proteome</keyword>
<feature type="region of interest" description="Disordered" evidence="1">
    <location>
        <begin position="1"/>
        <end position="22"/>
    </location>
</feature>
<dbReference type="OrthoDB" id="1184220at2759"/>
<dbReference type="InterPro" id="IPR044730">
    <property type="entry name" value="RNase_H-like_dom_plant"/>
</dbReference>
<evidence type="ECO:0000313" key="4">
    <source>
        <dbReference type="Proteomes" id="UP000316621"/>
    </source>
</evidence>
<dbReference type="GO" id="GO:0004523">
    <property type="term" value="F:RNA-DNA hybrid ribonuclease activity"/>
    <property type="evidence" value="ECO:0007669"/>
    <property type="project" value="InterPro"/>
</dbReference>
<evidence type="ECO:0000256" key="1">
    <source>
        <dbReference type="SAM" id="MobiDB-lite"/>
    </source>
</evidence>
<dbReference type="InterPro" id="IPR036397">
    <property type="entry name" value="RNaseH_sf"/>
</dbReference>
<dbReference type="AlphaFoldDB" id="A0A4Y7JKK9"/>
<dbReference type="EMBL" id="CM010719">
    <property type="protein sequence ID" value="RZC61096.1"/>
    <property type="molecule type" value="Genomic_DNA"/>
</dbReference>
<accession>A0A4Y7JKK9</accession>
<dbReference type="InterPro" id="IPR012337">
    <property type="entry name" value="RNaseH-like_sf"/>
</dbReference>
<name>A0A4Y7JKK9_PAPSO</name>
<feature type="domain" description="RNase H type-1" evidence="2">
    <location>
        <begin position="36"/>
        <end position="105"/>
    </location>
</feature>
<gene>
    <name evidence="3" type="ORF">C5167_022855</name>
</gene>
<dbReference type="SUPFAM" id="SSF53098">
    <property type="entry name" value="Ribonuclease H-like"/>
    <property type="match status" value="1"/>
</dbReference>
<sequence length="105" mass="12050">MYDNSEDKWTQYNSMKSSDGKDRNLPKALEMQAKVAVVCAIEWAITLSCRKIVINSDSQSVVADFKSGNIPWFIKARWLKACKYLSEILYTHCYREINFSADSLA</sequence>
<proteinExistence type="predicted"/>
<protein>
    <recommendedName>
        <fullName evidence="2">RNase H type-1 domain-containing protein</fullName>
    </recommendedName>
</protein>
<dbReference type="Gramene" id="RZC61096">
    <property type="protein sequence ID" value="RZC61096"/>
    <property type="gene ID" value="C5167_022855"/>
</dbReference>
<dbReference type="Pfam" id="PF13456">
    <property type="entry name" value="RVT_3"/>
    <property type="match status" value="1"/>
</dbReference>
<evidence type="ECO:0000313" key="3">
    <source>
        <dbReference type="EMBL" id="RZC61096.1"/>
    </source>
</evidence>